<dbReference type="InterPro" id="IPR015590">
    <property type="entry name" value="Aldehyde_DH_dom"/>
</dbReference>
<proteinExistence type="inferred from homology"/>
<feature type="region of interest" description="Disordered" evidence="5">
    <location>
        <begin position="477"/>
        <end position="496"/>
    </location>
</feature>
<dbReference type="EMBL" id="UFTT01000002">
    <property type="protein sequence ID" value="SUV65072.1"/>
    <property type="molecule type" value="Genomic_DNA"/>
</dbReference>
<gene>
    <name evidence="7" type="primary">puuC_3</name>
    <name evidence="7" type="ORF">NCTC10911_02111</name>
</gene>
<evidence type="ECO:0000256" key="1">
    <source>
        <dbReference type="ARBA" id="ARBA00009986"/>
    </source>
</evidence>
<comment type="similarity">
    <text evidence="1 4">Belongs to the aldehyde dehydrogenase family.</text>
</comment>
<dbReference type="InterPro" id="IPR029510">
    <property type="entry name" value="Ald_DH_CS_GLU"/>
</dbReference>
<evidence type="ECO:0000256" key="2">
    <source>
        <dbReference type="ARBA" id="ARBA00023002"/>
    </source>
</evidence>
<evidence type="ECO:0000256" key="5">
    <source>
        <dbReference type="SAM" id="MobiDB-lite"/>
    </source>
</evidence>
<protein>
    <submittedName>
        <fullName evidence="7">Aldehyde dehydrogenase PuuC</fullName>
        <ecNumber evidence="7">1.2.1.5</ecNumber>
    </submittedName>
</protein>
<dbReference type="InterPro" id="IPR016160">
    <property type="entry name" value="Ald_DH_CS_CYS"/>
</dbReference>
<dbReference type="PROSITE" id="PS00070">
    <property type="entry name" value="ALDEHYDE_DEHYDR_CYS"/>
    <property type="match status" value="1"/>
</dbReference>
<sequence length="539" mass="57065">MTLHDSAYWRAQAAALAPEGRAYIDGAYCDAADGATFAAHSPIDGRKLADVAACGAADVDRAVAAARRAFEAGVWSGLAPRERKHRLLRLAALITKHQEELALLETLDMGKPIRDALAFDLPETARCYAWYGEAIDKRYDEIAPTGADALATITREPLGVVAAVVPWNYPLMMAAWKVAPALVVGNSVILKPAEQASLSALRLAALAEQAGIPPGVFSVVPGLGAQAGQALGLHPDVDCIAFTGSTATGKRFMTYSGQSNLKRVWLECGGKSPHIVFADCPDLDRAAQVAALAIFSNQGEVCIAGSRLYVQHGIYDAFMEKVAAFAATLRPGNPLDPDSALGAMVDERQTQAVMARIAAGAQEGARLRLGGRQVLTDSGGYYIEPTIFDCPGQDNSLVREEIFGPVLAAQGFADEDEAVALANDSIYGLGAGLWTADLGRAHRLSRRAGMGQLLCRRRHHGALRRRQAIRLRARQVAARDGQVQRPQDHLDQPALKTAPAPCGAGCLVRRCGPCGARRAAVRDTGRAPGAPAGCGCTPR</sequence>
<dbReference type="FunFam" id="3.40.309.10:FF:000012">
    <property type="entry name" value="Betaine aldehyde dehydrogenase"/>
    <property type="match status" value="1"/>
</dbReference>
<organism evidence="7 8">
    <name type="scientific">Bordetella pertussis</name>
    <dbReference type="NCBI Taxonomy" id="520"/>
    <lineage>
        <taxon>Bacteria</taxon>
        <taxon>Pseudomonadati</taxon>
        <taxon>Pseudomonadota</taxon>
        <taxon>Betaproteobacteria</taxon>
        <taxon>Burkholderiales</taxon>
        <taxon>Alcaligenaceae</taxon>
        <taxon>Bordetella</taxon>
    </lineage>
</organism>
<evidence type="ECO:0000256" key="4">
    <source>
        <dbReference type="RuleBase" id="RU003345"/>
    </source>
</evidence>
<dbReference type="PANTHER" id="PTHR11699">
    <property type="entry name" value="ALDEHYDE DEHYDROGENASE-RELATED"/>
    <property type="match status" value="1"/>
</dbReference>
<dbReference type="Proteomes" id="UP000255014">
    <property type="component" value="Unassembled WGS sequence"/>
</dbReference>
<dbReference type="AlphaFoldDB" id="A0A381A246"/>
<feature type="active site" evidence="3">
    <location>
        <position position="267"/>
    </location>
</feature>
<keyword evidence="2 4" id="KW-0560">Oxidoreductase</keyword>
<dbReference type="InterPro" id="IPR016163">
    <property type="entry name" value="Ald_DH_C"/>
</dbReference>
<name>A0A381A246_BORPT</name>
<dbReference type="InterPro" id="IPR016162">
    <property type="entry name" value="Ald_DH_N"/>
</dbReference>
<evidence type="ECO:0000313" key="8">
    <source>
        <dbReference type="Proteomes" id="UP000255014"/>
    </source>
</evidence>
<dbReference type="SUPFAM" id="SSF53720">
    <property type="entry name" value="ALDH-like"/>
    <property type="match status" value="1"/>
</dbReference>
<dbReference type="EC" id="1.2.1.5" evidence="7"/>
<feature type="domain" description="Aldehyde dehydrogenase" evidence="6">
    <location>
        <begin position="33"/>
        <end position="455"/>
    </location>
</feature>
<evidence type="ECO:0000313" key="7">
    <source>
        <dbReference type="EMBL" id="SUV65072.1"/>
    </source>
</evidence>
<dbReference type="Pfam" id="PF00171">
    <property type="entry name" value="Aldedh"/>
    <property type="match status" value="1"/>
</dbReference>
<reference evidence="7 8" key="1">
    <citation type="submission" date="2018-06" db="EMBL/GenBank/DDBJ databases">
        <authorList>
            <consortium name="Pathogen Informatics"/>
            <person name="Doyle S."/>
        </authorList>
    </citation>
    <scope>NUCLEOTIDE SEQUENCE [LARGE SCALE GENOMIC DNA]</scope>
    <source>
        <strain evidence="7 8">NCTC10911</strain>
    </source>
</reference>
<dbReference type="Gene3D" id="3.40.605.10">
    <property type="entry name" value="Aldehyde Dehydrogenase, Chain A, domain 1"/>
    <property type="match status" value="1"/>
</dbReference>
<dbReference type="FunFam" id="3.40.605.10:FF:000001">
    <property type="entry name" value="Aldehyde dehydrogenase 1"/>
    <property type="match status" value="1"/>
</dbReference>
<evidence type="ECO:0000259" key="6">
    <source>
        <dbReference type="Pfam" id="PF00171"/>
    </source>
</evidence>
<accession>A0A381A246</accession>
<dbReference type="PROSITE" id="PS00687">
    <property type="entry name" value="ALDEHYDE_DEHYDR_GLU"/>
    <property type="match status" value="1"/>
</dbReference>
<dbReference type="InterPro" id="IPR016161">
    <property type="entry name" value="Ald_DH/histidinol_DH"/>
</dbReference>
<evidence type="ECO:0000256" key="3">
    <source>
        <dbReference type="PROSITE-ProRule" id="PRU10007"/>
    </source>
</evidence>
<dbReference type="Gene3D" id="3.40.309.10">
    <property type="entry name" value="Aldehyde Dehydrogenase, Chain A, domain 2"/>
    <property type="match status" value="1"/>
</dbReference>
<dbReference type="GO" id="GO:0004030">
    <property type="term" value="F:aldehyde dehydrogenase [NAD(P)+] activity"/>
    <property type="evidence" value="ECO:0007669"/>
    <property type="project" value="UniProtKB-EC"/>
</dbReference>